<dbReference type="GO" id="GO:0006355">
    <property type="term" value="P:regulation of DNA-templated transcription"/>
    <property type="evidence" value="ECO:0007669"/>
    <property type="project" value="InterPro"/>
</dbReference>
<evidence type="ECO:0000256" key="1">
    <source>
        <dbReference type="ARBA" id="ARBA00004123"/>
    </source>
</evidence>
<name>A0A1J7GP95_LUPAN</name>
<evidence type="ECO:0000313" key="10">
    <source>
        <dbReference type="Proteomes" id="UP000188354"/>
    </source>
</evidence>
<evidence type="ECO:0000313" key="9">
    <source>
        <dbReference type="EMBL" id="OIV91920.1"/>
    </source>
</evidence>
<dbReference type="InterPro" id="IPR044847">
    <property type="entry name" value="KAN_fam"/>
</dbReference>
<evidence type="ECO:0000256" key="5">
    <source>
        <dbReference type="ARBA" id="ARBA00023163"/>
    </source>
</evidence>
<evidence type="ECO:0000259" key="8">
    <source>
        <dbReference type="Pfam" id="PF00249"/>
    </source>
</evidence>
<feature type="region of interest" description="Disordered" evidence="7">
    <location>
        <begin position="1"/>
        <end position="46"/>
    </location>
</feature>
<dbReference type="EMBL" id="CM007379">
    <property type="protein sequence ID" value="OIV91920.1"/>
    <property type="molecule type" value="Genomic_DNA"/>
</dbReference>
<dbReference type="InterPro" id="IPR006447">
    <property type="entry name" value="Myb_dom_plants"/>
</dbReference>
<dbReference type="STRING" id="3871.A0A1J7GP95"/>
<dbReference type="SUPFAM" id="SSF46689">
    <property type="entry name" value="Homeodomain-like"/>
    <property type="match status" value="1"/>
</dbReference>
<evidence type="ECO:0000256" key="4">
    <source>
        <dbReference type="ARBA" id="ARBA00023015"/>
    </source>
</evidence>
<reference evidence="9 10" key="1">
    <citation type="journal article" date="2017" name="Plant Biotechnol. J.">
        <title>A comprehensive draft genome sequence for lupin (Lupinus angustifolius), an emerging health food: insights into plant-microbe interactions and legume evolution.</title>
        <authorList>
            <person name="Hane J.K."/>
            <person name="Ming Y."/>
            <person name="Kamphuis L.G."/>
            <person name="Nelson M.N."/>
            <person name="Garg G."/>
            <person name="Atkins C.A."/>
            <person name="Bayer P.E."/>
            <person name="Bravo A."/>
            <person name="Bringans S."/>
            <person name="Cannon S."/>
            <person name="Edwards D."/>
            <person name="Foley R."/>
            <person name="Gao L.L."/>
            <person name="Harrison M.J."/>
            <person name="Huang W."/>
            <person name="Hurgobin B."/>
            <person name="Li S."/>
            <person name="Liu C.W."/>
            <person name="McGrath A."/>
            <person name="Morahan G."/>
            <person name="Murray J."/>
            <person name="Weller J."/>
            <person name="Jian J."/>
            <person name="Singh K.B."/>
        </authorList>
    </citation>
    <scope>NUCLEOTIDE SEQUENCE [LARGE SCALE GENOMIC DNA]</scope>
    <source>
        <strain evidence="10">cv. Tanjil</strain>
        <tissue evidence="9">Whole plant</tissue>
    </source>
</reference>
<keyword evidence="6" id="KW-0539">Nucleus</keyword>
<dbReference type="Pfam" id="PF00249">
    <property type="entry name" value="Myb_DNA-binding"/>
    <property type="match status" value="1"/>
</dbReference>
<keyword evidence="5" id="KW-0804">Transcription</keyword>
<gene>
    <name evidence="9" type="ORF">TanjilG_00588</name>
</gene>
<dbReference type="PANTHER" id="PTHR31496:SF3">
    <property type="entry name" value="TRANSCRIPTION REPRESSOR KAN1"/>
    <property type="match status" value="1"/>
</dbReference>
<evidence type="ECO:0000256" key="3">
    <source>
        <dbReference type="ARBA" id="ARBA00022782"/>
    </source>
</evidence>
<dbReference type="Proteomes" id="UP000188354">
    <property type="component" value="Chromosome LG19"/>
</dbReference>
<keyword evidence="10" id="KW-1185">Reference proteome</keyword>
<dbReference type="Gramene" id="OIV91920">
    <property type="protein sequence ID" value="OIV91920"/>
    <property type="gene ID" value="TanjilG_00588"/>
</dbReference>
<organism evidence="9 10">
    <name type="scientific">Lupinus angustifolius</name>
    <name type="common">Narrow-leaved blue lupine</name>
    <dbReference type="NCBI Taxonomy" id="3871"/>
    <lineage>
        <taxon>Eukaryota</taxon>
        <taxon>Viridiplantae</taxon>
        <taxon>Streptophyta</taxon>
        <taxon>Embryophyta</taxon>
        <taxon>Tracheophyta</taxon>
        <taxon>Spermatophyta</taxon>
        <taxon>Magnoliopsida</taxon>
        <taxon>eudicotyledons</taxon>
        <taxon>Gunneridae</taxon>
        <taxon>Pentapetalae</taxon>
        <taxon>rosids</taxon>
        <taxon>fabids</taxon>
        <taxon>Fabales</taxon>
        <taxon>Fabaceae</taxon>
        <taxon>Papilionoideae</taxon>
        <taxon>50 kb inversion clade</taxon>
        <taxon>genistoids sensu lato</taxon>
        <taxon>core genistoids</taxon>
        <taxon>Genisteae</taxon>
        <taxon>Lupinus</taxon>
    </lineage>
</organism>
<feature type="domain" description="Myb-like" evidence="8">
    <location>
        <begin position="73"/>
        <end position="122"/>
    </location>
</feature>
<evidence type="ECO:0000256" key="6">
    <source>
        <dbReference type="ARBA" id="ARBA00023242"/>
    </source>
</evidence>
<dbReference type="InterPro" id="IPR001005">
    <property type="entry name" value="SANT/Myb"/>
</dbReference>
<keyword evidence="4" id="KW-0805">Transcription regulation</keyword>
<keyword evidence="3" id="KW-0221">Differentiation</keyword>
<keyword evidence="2" id="KW-0217">Developmental protein</keyword>
<dbReference type="AlphaFoldDB" id="A0A1J7GP95"/>
<dbReference type="GO" id="GO:0000976">
    <property type="term" value="F:transcription cis-regulatory region binding"/>
    <property type="evidence" value="ECO:0007669"/>
    <property type="project" value="InterPro"/>
</dbReference>
<accession>A0A1J7GP95</accession>
<dbReference type="InterPro" id="IPR009057">
    <property type="entry name" value="Homeodomain-like_sf"/>
</dbReference>
<dbReference type="FunFam" id="1.10.10.60:FF:000007">
    <property type="entry name" value="Two-component response regulator"/>
    <property type="match status" value="1"/>
</dbReference>
<sequence length="265" mass="30067">MNAEAKNSLKEKPTQTMSSSSSSSPSFSNVFGNSSNPLEVRRRGRPLGSYKKLPELTAPMVRAYNRAKMPRFRWTPELHHCFVHAVQTLGGVERATPKMIFEMMNVAEITLNHIKSHLQHYRTMKLEQQINEDEYPAPTLTGIPSDGQQHIQQLSSESDHSVEELARIQAQCYHHQLECYNENQRRSVLINEEENKTHNYIIFKDILGSQSAQENQNPLEMEPLGAAIGERDDEDMLSLSLGLSGLNNQNPRPDANDVCLELKLN</sequence>
<proteinExistence type="predicted"/>
<comment type="subcellular location">
    <subcellularLocation>
        <location evidence="1">Nucleus</location>
    </subcellularLocation>
</comment>
<dbReference type="PANTHER" id="PTHR31496">
    <property type="entry name" value="TRANSCRIPTION FACTOR KAN2-RELATED"/>
    <property type="match status" value="1"/>
</dbReference>
<evidence type="ECO:0000256" key="7">
    <source>
        <dbReference type="SAM" id="MobiDB-lite"/>
    </source>
</evidence>
<dbReference type="Gene3D" id="1.10.10.60">
    <property type="entry name" value="Homeodomain-like"/>
    <property type="match status" value="1"/>
</dbReference>
<protein>
    <recommendedName>
        <fullName evidence="8">Myb-like domain-containing protein</fullName>
    </recommendedName>
</protein>
<feature type="compositionally biased region" description="Low complexity" evidence="7">
    <location>
        <begin position="18"/>
        <end position="37"/>
    </location>
</feature>
<dbReference type="GO" id="GO:0010158">
    <property type="term" value="P:abaxial cell fate specification"/>
    <property type="evidence" value="ECO:0007669"/>
    <property type="project" value="InterPro"/>
</dbReference>
<dbReference type="NCBIfam" id="TIGR01557">
    <property type="entry name" value="myb_SHAQKYF"/>
    <property type="match status" value="1"/>
</dbReference>
<dbReference type="GO" id="GO:0005634">
    <property type="term" value="C:nucleus"/>
    <property type="evidence" value="ECO:0007669"/>
    <property type="project" value="UniProtKB-SubCell"/>
</dbReference>
<evidence type="ECO:0000256" key="2">
    <source>
        <dbReference type="ARBA" id="ARBA00022473"/>
    </source>
</evidence>